<proteinExistence type="predicted"/>
<dbReference type="EMBL" id="SMKP01000005">
    <property type="protein sequence ID" value="TDD25487.1"/>
    <property type="molecule type" value="Genomic_DNA"/>
</dbReference>
<protein>
    <submittedName>
        <fullName evidence="2">Uncharacterized protein</fullName>
    </submittedName>
</protein>
<keyword evidence="1" id="KW-1133">Transmembrane helix</keyword>
<accession>A0A4V2YG32</accession>
<keyword evidence="3" id="KW-1185">Reference proteome</keyword>
<evidence type="ECO:0000313" key="2">
    <source>
        <dbReference type="EMBL" id="TDD25487.1"/>
    </source>
</evidence>
<gene>
    <name evidence="2" type="ORF">E1294_02550</name>
</gene>
<dbReference type="Proteomes" id="UP000294543">
    <property type="component" value="Unassembled WGS sequence"/>
</dbReference>
<dbReference type="RefSeq" id="WP_132504030.1">
    <property type="nucleotide sequence ID" value="NZ_SMKP01000005.1"/>
</dbReference>
<feature type="transmembrane region" description="Helical" evidence="1">
    <location>
        <begin position="36"/>
        <end position="58"/>
    </location>
</feature>
<feature type="transmembrane region" description="Helical" evidence="1">
    <location>
        <begin position="12"/>
        <end position="30"/>
    </location>
</feature>
<name>A0A4V2YG32_9ACTN</name>
<evidence type="ECO:0000256" key="1">
    <source>
        <dbReference type="SAM" id="Phobius"/>
    </source>
</evidence>
<reference evidence="2 3" key="1">
    <citation type="submission" date="2019-03" db="EMBL/GenBank/DDBJ databases">
        <title>Draft genome sequences of novel Actinobacteria.</title>
        <authorList>
            <person name="Sahin N."/>
            <person name="Ay H."/>
            <person name="Saygin H."/>
        </authorList>
    </citation>
    <scope>NUCLEOTIDE SEQUENCE [LARGE SCALE GENOMIC DNA]</scope>
    <source>
        <strain evidence="2 3">KC712</strain>
    </source>
</reference>
<organism evidence="2 3">
    <name type="scientific">Nonomuraea diastatica</name>
    <dbReference type="NCBI Taxonomy" id="1848329"/>
    <lineage>
        <taxon>Bacteria</taxon>
        <taxon>Bacillati</taxon>
        <taxon>Actinomycetota</taxon>
        <taxon>Actinomycetes</taxon>
        <taxon>Streptosporangiales</taxon>
        <taxon>Streptosporangiaceae</taxon>
        <taxon>Nonomuraea</taxon>
    </lineage>
</organism>
<comment type="caution">
    <text evidence="2">The sequence shown here is derived from an EMBL/GenBank/DDBJ whole genome shotgun (WGS) entry which is preliminary data.</text>
</comment>
<keyword evidence="1" id="KW-0472">Membrane</keyword>
<sequence length="117" mass="12492">MRPRSFARASGWLAVLIIGVPVLGLVPLAVLRFLPAFLRALVAAVAVFALAWITPFHVMASYPVHVVRCGGLPVVATGFAASMTYNTPGSAHYWVTPLESSFFCTEREARAAGYSGP</sequence>
<dbReference type="OrthoDB" id="3535701at2"/>
<keyword evidence="1" id="KW-0812">Transmembrane</keyword>
<dbReference type="AlphaFoldDB" id="A0A4V2YG32"/>
<evidence type="ECO:0000313" key="3">
    <source>
        <dbReference type="Proteomes" id="UP000294543"/>
    </source>
</evidence>